<dbReference type="PROSITE" id="PS50158">
    <property type="entry name" value="ZF_CCHC"/>
    <property type="match status" value="1"/>
</dbReference>
<evidence type="ECO:0000256" key="3">
    <source>
        <dbReference type="ARBA" id="ARBA00023125"/>
    </source>
</evidence>
<dbReference type="Gene3D" id="3.30.730.10">
    <property type="entry name" value="AP2/ERF domain"/>
    <property type="match status" value="1"/>
</dbReference>
<keyword evidence="2" id="KW-0805">Transcription regulation</keyword>
<keyword evidence="4" id="KW-0804">Transcription</keyword>
<feature type="compositionally biased region" description="Polar residues" evidence="7">
    <location>
        <begin position="170"/>
        <end position="181"/>
    </location>
</feature>
<feature type="compositionally biased region" description="Acidic residues" evidence="7">
    <location>
        <begin position="479"/>
        <end position="493"/>
    </location>
</feature>
<sequence length="961" mass="103755">MLQRCNKVEESLYFNSFCFCHVRRALRKLSSRSSSGPLRTRRQLQAFDRSTAVQVSARGAQIVQEERTAGSQAPAIAASGPHTVSPDRPASSLRDTEANGSSGPKGSLSGRSTRSKAAELFEGRSTQQQAMHSDSKTSRSEGGNNDNNDAEAGTAERRRSGAEAGVSQPEGGQSRSSQAESGQPAGPGRTVRLIRGPGGRLIRTPVAVDIDNDDDELPQQRSGAVRADNLEGEGQRRTVRLVRGLGGQMVDARRVAGWVVTPEGGRSVCPRCEGQAFIRLKGRLEPCPVCQGWRGGRDGEAEIDGMDPRAGRRGRKAGGVRRPLSDEHKEKIRASMAGRKRPPLAEEHKQRISASMRAVHSEGVSRQQISASARGKAKTCALCGEAGHNKRTCPLNATSQASSKRVKGTAYARPEGAPVFRGVTWAASNGCWRAQAWDGSKVQCVGFFDDPEEAARAYDRAAIQLRGDKATTNFPRDDYDVDPAEEPTAPEDDLVEVPRLVQTADESAESQRAAVEAVDAAHVQMERPAQEMQQEDSTEILELPSVPEVQEVAVRAEAASEVGPREGAPPKTAPPRNASGAKTALKKVAAKAPPVVFPLPMTREEAVQGAVEGILRAWAAGKRRQRVELLLPEDGASPFDGGGWPGGVKQQFAAVRPMVEATLMQLKQRPEFRGRLEARWLDESDCVGAWQSDSLAAAVLPTAESLDALREIDADRGGQRLMLVFNPQWQTDGQIVSDFGFGRSKQEAEDFVGSFEDAAVTKRLRIMGDDVRLFRCFPGDWQVHFIWANGQGALLAGVERARPGYERLLKLLRSVPGSKASRSWVDRVNPFTRMGMGSGASVEELLAARDAAERRMRASQNGVRPLMPPAVALSPGVMDDARSGGAPDEAMQNESSSHQQLPDQARLERAGAADRFGGVDIITGRPVRDLKLDPVLQLARWQQSIFGSKDASVDEDADSAS</sequence>
<evidence type="ECO:0000259" key="9">
    <source>
        <dbReference type="PROSITE" id="PS51032"/>
    </source>
</evidence>
<feature type="region of interest" description="Disordered" evidence="7">
    <location>
        <begin position="858"/>
        <end position="903"/>
    </location>
</feature>
<evidence type="ECO:0000256" key="2">
    <source>
        <dbReference type="ARBA" id="ARBA00023015"/>
    </source>
</evidence>
<evidence type="ECO:0008006" key="12">
    <source>
        <dbReference type="Google" id="ProtNLM"/>
    </source>
</evidence>
<dbReference type="InterPro" id="IPR036875">
    <property type="entry name" value="Znf_CCHC_sf"/>
</dbReference>
<keyword evidence="11" id="KW-1185">Reference proteome</keyword>
<proteinExistence type="predicted"/>
<dbReference type="CDD" id="cd00018">
    <property type="entry name" value="AP2"/>
    <property type="match status" value="1"/>
</dbReference>
<feature type="region of interest" description="Disordered" evidence="7">
    <location>
        <begin position="66"/>
        <end position="198"/>
    </location>
</feature>
<dbReference type="InterPro" id="IPR036955">
    <property type="entry name" value="AP2/ERF_dom_sf"/>
</dbReference>
<dbReference type="PANTHER" id="PTHR35509">
    <property type="entry name" value="DOMAIN PROTEIN, PUTATIVE (DUF1995)-RELATED"/>
    <property type="match status" value="1"/>
</dbReference>
<dbReference type="InterPro" id="IPR016177">
    <property type="entry name" value="DNA-bd_dom_sf"/>
</dbReference>
<dbReference type="EMBL" id="JALJOT010000016">
    <property type="protein sequence ID" value="KAK9902197.1"/>
    <property type="molecule type" value="Genomic_DNA"/>
</dbReference>
<evidence type="ECO:0000256" key="7">
    <source>
        <dbReference type="SAM" id="MobiDB-lite"/>
    </source>
</evidence>
<evidence type="ECO:0000256" key="5">
    <source>
        <dbReference type="ARBA" id="ARBA00023242"/>
    </source>
</evidence>
<feature type="region of interest" description="Disordered" evidence="7">
    <location>
        <begin position="558"/>
        <end position="583"/>
    </location>
</feature>
<keyword evidence="3" id="KW-0238">DNA-binding</keyword>
<feature type="compositionally biased region" description="Polar residues" evidence="7">
    <location>
        <begin position="892"/>
        <end position="902"/>
    </location>
</feature>
<feature type="domain" description="CCHC-type" evidence="8">
    <location>
        <begin position="380"/>
        <end position="394"/>
    </location>
</feature>
<dbReference type="PROSITE" id="PS51032">
    <property type="entry name" value="AP2_ERF"/>
    <property type="match status" value="1"/>
</dbReference>
<keyword evidence="5" id="KW-0539">Nucleus</keyword>
<feature type="region of interest" description="Disordered" evidence="7">
    <location>
        <begin position="301"/>
        <end position="324"/>
    </location>
</feature>
<dbReference type="InterPro" id="IPR053021">
    <property type="entry name" value="Chloroplast_ADK"/>
</dbReference>
<dbReference type="Pfam" id="PF09353">
    <property type="entry name" value="DUF1995"/>
    <property type="match status" value="1"/>
</dbReference>
<dbReference type="InterPro" id="IPR001878">
    <property type="entry name" value="Znf_CCHC"/>
</dbReference>
<evidence type="ECO:0000256" key="4">
    <source>
        <dbReference type="ARBA" id="ARBA00023163"/>
    </source>
</evidence>
<comment type="caution">
    <text evidence="10">The sequence shown here is derived from an EMBL/GenBank/DDBJ whole genome shotgun (WGS) entry which is preliminary data.</text>
</comment>
<evidence type="ECO:0000313" key="11">
    <source>
        <dbReference type="Proteomes" id="UP001491310"/>
    </source>
</evidence>
<feature type="region of interest" description="Disordered" evidence="7">
    <location>
        <begin position="469"/>
        <end position="493"/>
    </location>
</feature>
<dbReference type="InterPro" id="IPR018962">
    <property type="entry name" value="DUF1995"/>
</dbReference>
<keyword evidence="6" id="KW-0862">Zinc</keyword>
<accession>A0ABR2YCE5</accession>
<evidence type="ECO:0000259" key="8">
    <source>
        <dbReference type="PROSITE" id="PS50158"/>
    </source>
</evidence>
<dbReference type="Proteomes" id="UP001491310">
    <property type="component" value="Unassembled WGS sequence"/>
</dbReference>
<name>A0ABR2YCE5_9CHLO</name>
<evidence type="ECO:0000256" key="6">
    <source>
        <dbReference type="PROSITE-ProRule" id="PRU00047"/>
    </source>
</evidence>
<feature type="compositionally biased region" description="Basic and acidic residues" evidence="7">
    <location>
        <begin position="301"/>
        <end position="310"/>
    </location>
</feature>
<gene>
    <name evidence="10" type="ORF">WJX75_007435</name>
</gene>
<keyword evidence="6" id="KW-0863">Zinc-finger</keyword>
<evidence type="ECO:0000256" key="1">
    <source>
        <dbReference type="ARBA" id="ARBA00004123"/>
    </source>
</evidence>
<dbReference type="PANTHER" id="PTHR35509:SF4">
    <property type="entry name" value="DUF1995 DOMAIN-CONTAINING PROTEIN"/>
    <property type="match status" value="1"/>
</dbReference>
<dbReference type="SUPFAM" id="SSF54171">
    <property type="entry name" value="DNA-binding domain"/>
    <property type="match status" value="1"/>
</dbReference>
<feature type="compositionally biased region" description="Polar residues" evidence="7">
    <location>
        <begin position="98"/>
        <end position="112"/>
    </location>
</feature>
<reference evidence="10 11" key="1">
    <citation type="journal article" date="2024" name="Nat. Commun.">
        <title>Phylogenomics reveals the evolutionary origins of lichenization in chlorophyte algae.</title>
        <authorList>
            <person name="Puginier C."/>
            <person name="Libourel C."/>
            <person name="Otte J."/>
            <person name="Skaloud P."/>
            <person name="Haon M."/>
            <person name="Grisel S."/>
            <person name="Petersen M."/>
            <person name="Berrin J.G."/>
            <person name="Delaux P.M."/>
            <person name="Dal Grande F."/>
            <person name="Keller J."/>
        </authorList>
    </citation>
    <scope>NUCLEOTIDE SEQUENCE [LARGE SCALE GENOMIC DNA]</scope>
    <source>
        <strain evidence="10 11">SAG 216-7</strain>
    </source>
</reference>
<keyword evidence="6" id="KW-0479">Metal-binding</keyword>
<protein>
    <recommendedName>
        <fullName evidence="12">AP2/ERF domain-containing protein</fullName>
    </recommendedName>
</protein>
<dbReference type="InterPro" id="IPR001471">
    <property type="entry name" value="AP2/ERF_dom"/>
</dbReference>
<organism evidence="10 11">
    <name type="scientific">Coccomyxa subellipsoidea</name>
    <dbReference type="NCBI Taxonomy" id="248742"/>
    <lineage>
        <taxon>Eukaryota</taxon>
        <taxon>Viridiplantae</taxon>
        <taxon>Chlorophyta</taxon>
        <taxon>core chlorophytes</taxon>
        <taxon>Trebouxiophyceae</taxon>
        <taxon>Trebouxiophyceae incertae sedis</taxon>
        <taxon>Coccomyxaceae</taxon>
        <taxon>Coccomyxa</taxon>
    </lineage>
</organism>
<evidence type="ECO:0000313" key="10">
    <source>
        <dbReference type="EMBL" id="KAK9902197.1"/>
    </source>
</evidence>
<dbReference type="SUPFAM" id="SSF57756">
    <property type="entry name" value="Retrovirus zinc finger-like domains"/>
    <property type="match status" value="1"/>
</dbReference>
<comment type="subcellular location">
    <subcellularLocation>
        <location evidence="1">Nucleus</location>
    </subcellularLocation>
</comment>
<dbReference type="SMART" id="SM00380">
    <property type="entry name" value="AP2"/>
    <property type="match status" value="1"/>
</dbReference>
<feature type="domain" description="AP2/ERF" evidence="9">
    <location>
        <begin position="419"/>
        <end position="475"/>
    </location>
</feature>
<feature type="compositionally biased region" description="Low complexity" evidence="7">
    <location>
        <begin position="141"/>
        <end position="153"/>
    </location>
</feature>